<dbReference type="InterPro" id="IPR013498">
    <property type="entry name" value="Topo_IA_Znf"/>
</dbReference>
<dbReference type="GO" id="GO:0015666">
    <property type="term" value="F:restriction endodeoxyribonuclease activity"/>
    <property type="evidence" value="ECO:0007669"/>
    <property type="project" value="TreeGrafter"/>
</dbReference>
<dbReference type="AlphaFoldDB" id="A0A0C1YQF2"/>
<dbReference type="InterPro" id="IPR011335">
    <property type="entry name" value="Restrct_endonuc-II-like"/>
</dbReference>
<sequence>MGRRRKNKGLAEVLVVLPWQVSAGFAGVGFAVLRWGIPSIFSRHPVLAGLAAMAHSAAWLALIGFGCISMIAFARAKAQVNSVATNTTGRPSQRKSIEPSITALPPDMGKDWRSGTQLEAGWGNSAVGAAGQTATGIAADAWSLEALRVLEWKRFELLCAKYYEAVGFNSQTIRCGADGGIDIKLFKVDPNKPLAVVQCKAWNAYSVGVKEIRELLGVMAHEKVGRGIFITTATYTKDALEFGAANPIYLLDGMGFVGKIKELPKERQDALLKFAFEGDFRTPTCASCGTKMVRRESKRGVFWGCVNYPKCKSTLPIKGKTAL</sequence>
<feature type="domain" description="DNA topoisomerase type IA zn finger" evidence="3">
    <location>
        <begin position="284"/>
        <end position="318"/>
    </location>
</feature>
<keyword evidence="2" id="KW-1133">Transmembrane helix</keyword>
<dbReference type="GO" id="GO:0009307">
    <property type="term" value="P:DNA restriction-modification system"/>
    <property type="evidence" value="ECO:0007669"/>
    <property type="project" value="InterPro"/>
</dbReference>
<gene>
    <name evidence="5" type="ORF">TSA66_21675</name>
</gene>
<dbReference type="Gene3D" id="3.30.65.10">
    <property type="entry name" value="Bacterial Topoisomerase I, domain 1"/>
    <property type="match status" value="1"/>
</dbReference>
<dbReference type="RefSeq" id="WP_040041476.1">
    <property type="nucleotide sequence ID" value="NZ_JWJG01000028.1"/>
</dbReference>
<evidence type="ECO:0000313" key="6">
    <source>
        <dbReference type="Proteomes" id="UP000031572"/>
    </source>
</evidence>
<organism evidence="5 6">
    <name type="scientific">Noviherbaspirillum autotrophicum</name>
    <dbReference type="NCBI Taxonomy" id="709839"/>
    <lineage>
        <taxon>Bacteria</taxon>
        <taxon>Pseudomonadati</taxon>
        <taxon>Pseudomonadota</taxon>
        <taxon>Betaproteobacteria</taxon>
        <taxon>Burkholderiales</taxon>
        <taxon>Oxalobacteraceae</taxon>
        <taxon>Noviherbaspirillum</taxon>
    </lineage>
</organism>
<dbReference type="PANTHER" id="PTHR30015">
    <property type="entry name" value="MRR RESTRICTION SYSTEM PROTEIN"/>
    <property type="match status" value="1"/>
</dbReference>
<dbReference type="GO" id="GO:0005694">
    <property type="term" value="C:chromosome"/>
    <property type="evidence" value="ECO:0007669"/>
    <property type="project" value="InterPro"/>
</dbReference>
<name>A0A0C1YQF2_9BURK</name>
<feature type="transmembrane region" description="Helical" evidence="2">
    <location>
        <begin position="12"/>
        <end position="37"/>
    </location>
</feature>
<accession>A0A0C1YQF2</accession>
<dbReference type="STRING" id="709839.TSA66_21675"/>
<dbReference type="Gene3D" id="3.40.1350.10">
    <property type="match status" value="1"/>
</dbReference>
<dbReference type="GO" id="GO:0006265">
    <property type="term" value="P:DNA topological change"/>
    <property type="evidence" value="ECO:0007669"/>
    <property type="project" value="InterPro"/>
</dbReference>
<dbReference type="Pfam" id="PF04471">
    <property type="entry name" value="Mrr_cat"/>
    <property type="match status" value="1"/>
</dbReference>
<protein>
    <recommendedName>
        <fullName evidence="7">Endonuclease</fullName>
    </recommendedName>
</protein>
<dbReference type="EMBL" id="JWJG01000028">
    <property type="protein sequence ID" value="KIF82842.1"/>
    <property type="molecule type" value="Genomic_DNA"/>
</dbReference>
<dbReference type="OrthoDB" id="5782056at2"/>
<dbReference type="InterPro" id="IPR052906">
    <property type="entry name" value="Type_IV_Methyl-Rstrct_Enzyme"/>
</dbReference>
<keyword evidence="2" id="KW-0472">Membrane</keyword>
<evidence type="ECO:0000256" key="1">
    <source>
        <dbReference type="SAM" id="MobiDB-lite"/>
    </source>
</evidence>
<dbReference type="Proteomes" id="UP000031572">
    <property type="component" value="Unassembled WGS sequence"/>
</dbReference>
<proteinExistence type="predicted"/>
<evidence type="ECO:0000259" key="3">
    <source>
        <dbReference type="Pfam" id="PF01396"/>
    </source>
</evidence>
<dbReference type="GO" id="GO:0003916">
    <property type="term" value="F:DNA topoisomerase activity"/>
    <property type="evidence" value="ECO:0007669"/>
    <property type="project" value="InterPro"/>
</dbReference>
<evidence type="ECO:0000313" key="5">
    <source>
        <dbReference type="EMBL" id="KIF82842.1"/>
    </source>
</evidence>
<dbReference type="InterPro" id="IPR007560">
    <property type="entry name" value="Restrct_endonuc_IV_Mrr"/>
</dbReference>
<keyword evidence="6" id="KW-1185">Reference proteome</keyword>
<dbReference type="PANTHER" id="PTHR30015:SF7">
    <property type="entry name" value="TYPE IV METHYL-DIRECTED RESTRICTION ENZYME ECOKMRR"/>
    <property type="match status" value="1"/>
</dbReference>
<dbReference type="SUPFAM" id="SSF57783">
    <property type="entry name" value="Zinc beta-ribbon"/>
    <property type="match status" value="1"/>
</dbReference>
<dbReference type="GO" id="GO:0003677">
    <property type="term" value="F:DNA binding"/>
    <property type="evidence" value="ECO:0007669"/>
    <property type="project" value="InterPro"/>
</dbReference>
<feature type="domain" description="Restriction endonuclease type IV Mrr" evidence="4">
    <location>
        <begin position="148"/>
        <end position="256"/>
    </location>
</feature>
<dbReference type="Pfam" id="PF01396">
    <property type="entry name" value="Zn_ribbon_Top1"/>
    <property type="match status" value="1"/>
</dbReference>
<feature type="region of interest" description="Disordered" evidence="1">
    <location>
        <begin position="84"/>
        <end position="109"/>
    </location>
</feature>
<evidence type="ECO:0000259" key="4">
    <source>
        <dbReference type="Pfam" id="PF04471"/>
    </source>
</evidence>
<dbReference type="SUPFAM" id="SSF52980">
    <property type="entry name" value="Restriction endonuclease-like"/>
    <property type="match status" value="1"/>
</dbReference>
<reference evidence="5 6" key="1">
    <citation type="submission" date="2014-12" db="EMBL/GenBank/DDBJ databases">
        <title>Denitrispirillum autotrophicum gen. nov., sp. nov., Denitrifying, Facultatively Autotrophic Bacteria Isolated from Rice Paddy Soil.</title>
        <authorList>
            <person name="Ishii S."/>
            <person name="Ashida N."/>
            <person name="Ohno H."/>
            <person name="Otsuka S."/>
            <person name="Yokota A."/>
            <person name="Senoo K."/>
        </authorList>
    </citation>
    <scope>NUCLEOTIDE SEQUENCE [LARGE SCALE GENOMIC DNA]</scope>
    <source>
        <strain evidence="5 6">TSA66</strain>
    </source>
</reference>
<evidence type="ECO:0000256" key="2">
    <source>
        <dbReference type="SAM" id="Phobius"/>
    </source>
</evidence>
<evidence type="ECO:0008006" key="7">
    <source>
        <dbReference type="Google" id="ProtNLM"/>
    </source>
</evidence>
<comment type="caution">
    <text evidence="5">The sequence shown here is derived from an EMBL/GenBank/DDBJ whole genome shotgun (WGS) entry which is preliminary data.</text>
</comment>
<dbReference type="InterPro" id="IPR011856">
    <property type="entry name" value="tRNA_endonuc-like_dom_sf"/>
</dbReference>
<feature type="transmembrane region" description="Helical" evidence="2">
    <location>
        <begin position="57"/>
        <end position="74"/>
    </location>
</feature>
<keyword evidence="2" id="KW-0812">Transmembrane</keyword>